<dbReference type="InterPro" id="IPR023299">
    <property type="entry name" value="ATPase_P-typ_cyto_dom_N"/>
</dbReference>
<dbReference type="GO" id="GO:0005524">
    <property type="term" value="F:ATP binding"/>
    <property type="evidence" value="ECO:0007669"/>
    <property type="project" value="InterPro"/>
</dbReference>
<evidence type="ECO:0000256" key="5">
    <source>
        <dbReference type="ARBA" id="ARBA00023136"/>
    </source>
</evidence>
<dbReference type="GO" id="GO:0016020">
    <property type="term" value="C:membrane"/>
    <property type="evidence" value="ECO:0007669"/>
    <property type="project" value="UniProtKB-SubCell"/>
</dbReference>
<evidence type="ECO:0000313" key="9">
    <source>
        <dbReference type="Proteomes" id="UP000198806"/>
    </source>
</evidence>
<gene>
    <name evidence="8" type="ORF">SAMN04489757_110109</name>
</gene>
<protein>
    <submittedName>
        <fullName evidence="8">Cation-transporting ATPase E</fullName>
    </submittedName>
</protein>
<feature type="transmembrane region" description="Helical" evidence="6">
    <location>
        <begin position="83"/>
        <end position="101"/>
    </location>
</feature>
<feature type="transmembrane region" description="Helical" evidence="6">
    <location>
        <begin position="642"/>
        <end position="663"/>
    </location>
</feature>
<dbReference type="SFLD" id="SFLDS00003">
    <property type="entry name" value="Haloacid_Dehalogenase"/>
    <property type="match status" value="1"/>
</dbReference>
<dbReference type="AlphaFoldDB" id="A0A1I5ERX8"/>
<feature type="transmembrane region" description="Helical" evidence="6">
    <location>
        <begin position="736"/>
        <end position="755"/>
    </location>
</feature>
<feature type="transmembrane region" description="Helical" evidence="6">
    <location>
        <begin position="55"/>
        <end position="77"/>
    </location>
</feature>
<dbReference type="InterPro" id="IPR044492">
    <property type="entry name" value="P_typ_ATPase_HD_dom"/>
</dbReference>
<dbReference type="SFLD" id="SFLDF00027">
    <property type="entry name" value="p-type_atpase"/>
    <property type="match status" value="1"/>
</dbReference>
<dbReference type="PANTHER" id="PTHR42861">
    <property type="entry name" value="CALCIUM-TRANSPORTING ATPASE"/>
    <property type="match status" value="1"/>
</dbReference>
<accession>A0A1I5ERX8</accession>
<feature type="transmembrane region" description="Helical" evidence="6">
    <location>
        <begin position="761"/>
        <end position="783"/>
    </location>
</feature>
<dbReference type="InterPro" id="IPR001757">
    <property type="entry name" value="P_typ_ATPase"/>
</dbReference>
<evidence type="ECO:0000256" key="6">
    <source>
        <dbReference type="SAM" id="Phobius"/>
    </source>
</evidence>
<evidence type="ECO:0000256" key="3">
    <source>
        <dbReference type="ARBA" id="ARBA00022967"/>
    </source>
</evidence>
<dbReference type="CDD" id="cd02609">
    <property type="entry name" value="P-type_ATPase"/>
    <property type="match status" value="1"/>
</dbReference>
<reference evidence="8 9" key="1">
    <citation type="submission" date="2016-10" db="EMBL/GenBank/DDBJ databases">
        <authorList>
            <person name="de Groot N.N."/>
        </authorList>
    </citation>
    <scope>NUCLEOTIDE SEQUENCE [LARGE SCALE GENOMIC DNA]</scope>
    <source>
        <strain evidence="8 9">DSM 1283</strain>
    </source>
</reference>
<dbReference type="SUPFAM" id="SSF56784">
    <property type="entry name" value="HAD-like"/>
    <property type="match status" value="1"/>
</dbReference>
<organism evidence="8 9">
    <name type="scientific">Anaerocolumna aminovalerica</name>
    <dbReference type="NCBI Taxonomy" id="1527"/>
    <lineage>
        <taxon>Bacteria</taxon>
        <taxon>Bacillati</taxon>
        <taxon>Bacillota</taxon>
        <taxon>Clostridia</taxon>
        <taxon>Lachnospirales</taxon>
        <taxon>Lachnospiraceae</taxon>
        <taxon>Anaerocolumna</taxon>
    </lineage>
</organism>
<dbReference type="SFLD" id="SFLDG00002">
    <property type="entry name" value="C1.7:_P-type_atpase_like"/>
    <property type="match status" value="1"/>
</dbReference>
<feature type="transmembrane region" description="Helical" evidence="6">
    <location>
        <begin position="704"/>
        <end position="724"/>
    </location>
</feature>
<evidence type="ECO:0000256" key="4">
    <source>
        <dbReference type="ARBA" id="ARBA00022989"/>
    </source>
</evidence>
<dbReference type="PRINTS" id="PR00119">
    <property type="entry name" value="CATATPASE"/>
</dbReference>
<feature type="transmembrane region" description="Helical" evidence="6">
    <location>
        <begin position="612"/>
        <end position="636"/>
    </location>
</feature>
<dbReference type="InterPro" id="IPR018303">
    <property type="entry name" value="ATPase_P-typ_P_site"/>
</dbReference>
<evidence type="ECO:0000256" key="2">
    <source>
        <dbReference type="ARBA" id="ARBA00022692"/>
    </source>
</evidence>
<dbReference type="SUPFAM" id="SSF81653">
    <property type="entry name" value="Calcium ATPase, transduction domain A"/>
    <property type="match status" value="1"/>
</dbReference>
<feature type="transmembrane region" description="Helical" evidence="6">
    <location>
        <begin position="675"/>
        <end position="698"/>
    </location>
</feature>
<proteinExistence type="predicted"/>
<evidence type="ECO:0000313" key="8">
    <source>
        <dbReference type="EMBL" id="SFO14136.1"/>
    </source>
</evidence>
<evidence type="ECO:0000259" key="7">
    <source>
        <dbReference type="Pfam" id="PF00122"/>
    </source>
</evidence>
<comment type="subcellular location">
    <subcellularLocation>
        <location evidence="1">Membrane</location>
        <topology evidence="1">Multi-pass membrane protein</topology>
    </subcellularLocation>
</comment>
<dbReference type="SUPFAM" id="SSF81665">
    <property type="entry name" value="Calcium ATPase, transmembrane domain M"/>
    <property type="match status" value="1"/>
</dbReference>
<keyword evidence="9" id="KW-1185">Reference proteome</keyword>
<dbReference type="InterPro" id="IPR023298">
    <property type="entry name" value="ATPase_P-typ_TM_dom_sf"/>
</dbReference>
<name>A0A1I5ERX8_9FIRM</name>
<dbReference type="Gene3D" id="2.70.150.10">
    <property type="entry name" value="Calcium-transporting ATPase, cytoplasmic transduction domain A"/>
    <property type="match status" value="1"/>
</dbReference>
<dbReference type="Gene3D" id="3.40.50.1000">
    <property type="entry name" value="HAD superfamily/HAD-like"/>
    <property type="match status" value="1"/>
</dbReference>
<dbReference type="OrthoDB" id="9760364at2"/>
<dbReference type="STRING" id="1527.SAMN04489757_110109"/>
<dbReference type="Gene3D" id="3.40.1110.10">
    <property type="entry name" value="Calcium-transporting ATPase, cytoplasmic domain N"/>
    <property type="match status" value="1"/>
</dbReference>
<keyword evidence="3" id="KW-1278">Translocase</keyword>
<dbReference type="Pfam" id="PF00122">
    <property type="entry name" value="E1-E2_ATPase"/>
    <property type="match status" value="1"/>
</dbReference>
<dbReference type="Pfam" id="PF00702">
    <property type="entry name" value="Hydrolase"/>
    <property type="match status" value="1"/>
</dbReference>
<dbReference type="NCBIfam" id="TIGR01494">
    <property type="entry name" value="ATPase_P-type"/>
    <property type="match status" value="2"/>
</dbReference>
<dbReference type="Proteomes" id="UP000198806">
    <property type="component" value="Unassembled WGS sequence"/>
</dbReference>
<dbReference type="GO" id="GO:0016887">
    <property type="term" value="F:ATP hydrolysis activity"/>
    <property type="evidence" value="ECO:0007669"/>
    <property type="project" value="InterPro"/>
</dbReference>
<dbReference type="InterPro" id="IPR059000">
    <property type="entry name" value="ATPase_P-type_domA"/>
</dbReference>
<dbReference type="EMBL" id="FOWD01000010">
    <property type="protein sequence ID" value="SFO14136.1"/>
    <property type="molecule type" value="Genomic_DNA"/>
</dbReference>
<dbReference type="InterPro" id="IPR008250">
    <property type="entry name" value="ATPase_P-typ_transduc_dom_A_sf"/>
</dbReference>
<feature type="transmembrane region" description="Helical" evidence="6">
    <location>
        <begin position="267"/>
        <end position="288"/>
    </location>
</feature>
<dbReference type="RefSeq" id="WP_091685854.1">
    <property type="nucleotide sequence ID" value="NZ_BAABFM010000061.1"/>
</dbReference>
<evidence type="ECO:0000256" key="1">
    <source>
        <dbReference type="ARBA" id="ARBA00004141"/>
    </source>
</evidence>
<feature type="transmembrane region" description="Helical" evidence="6">
    <location>
        <begin position="227"/>
        <end position="247"/>
    </location>
</feature>
<sequence length="810" mass="89217">MDKEANNISYEEGTIYRYDPSFDIGLSSDQVKIRTEQGCTNAPVESPSKSVKEIILGNVCTYFNLIFLVIAILLMIVGSFRDLTFLPIIIANTLIGIVQEIRSKNILDKLSVLNAPKTTVVRDGKEQVIPVEELVLDDIVVFAAGNQISADAYVLKGEVHVNESLITGEADEITKHPGDNLLSGSFIVSGNCYAKLEKVGKDSYASKLTLEAKAVNQKEQSEMIRSLNVIVKSVGVMILPISIILFLQQHYFLGASLRHSVTSTVAAIIGMIPEGLYLLTSAALVVSVQRLAKKKVLVHDMKCIETLARVNVLCVDKTGTITENKMTVNDVVSLDGFDASTMPELEKLIGDFAKAMEKDNETMIALEEHFKEGTGKQPISITSFSSATKYSSATFQDAVYVLGAPEFVLREQFTSYESKINAYGREGYRVLVFGIYHGKVTGKALTESVTPLGLILLSNPIRKEAKDTFQYFAKQNVEVKVISGDNPVTVSQVAKQAGIENAHSYVDASTLETKEQMEEAVRTYTVFGRVTPNQKRQLVQALKKAGNTVAMTGDGVNDVLALKDADCSIAMASGSDVAAQAAQLVLLESNFSCMPSVVLEGRRVINNIERSASLFLVKNIFSFLMAVFSILFMVNYPLQPSQISLISMFTIGIPAFCLALENNTKPIQGRFMSNVLYKALPAGLTDFLIVSAIVMFSVEFEMSATDVSTASTLLMSIVGFMILYRISKPMNHWRRTILISMMVGLLFCSLFMRDLFNINQISTKCAMLLVVFAIASESLFRYITLLINQIRIFGLFLNKKIYGLYRKVTE</sequence>
<dbReference type="InterPro" id="IPR023214">
    <property type="entry name" value="HAD_sf"/>
</dbReference>
<keyword evidence="4 6" id="KW-1133">Transmembrane helix</keyword>
<keyword evidence="5 6" id="KW-0472">Membrane</keyword>
<keyword evidence="2 6" id="KW-0812">Transmembrane</keyword>
<dbReference type="PRINTS" id="PR00120">
    <property type="entry name" value="HATPASE"/>
</dbReference>
<dbReference type="PROSITE" id="PS00154">
    <property type="entry name" value="ATPASE_E1_E2"/>
    <property type="match status" value="1"/>
</dbReference>
<feature type="domain" description="P-type ATPase A" evidence="7">
    <location>
        <begin position="113"/>
        <end position="209"/>
    </location>
</feature>
<dbReference type="Gene3D" id="1.20.1110.10">
    <property type="entry name" value="Calcium-transporting ATPase, transmembrane domain"/>
    <property type="match status" value="1"/>
</dbReference>
<dbReference type="InterPro" id="IPR036412">
    <property type="entry name" value="HAD-like_sf"/>
</dbReference>